<evidence type="ECO:0000256" key="5">
    <source>
        <dbReference type="ARBA" id="ARBA00022801"/>
    </source>
</evidence>
<gene>
    <name evidence="8" type="ORF">SRAA_1386</name>
</gene>
<keyword evidence="4" id="KW-0255">Endonuclease</keyword>
<dbReference type="EMBL" id="AP014568">
    <property type="protein sequence ID" value="BAO81240.1"/>
    <property type="molecule type" value="Genomic_DNA"/>
</dbReference>
<dbReference type="GO" id="GO:0016787">
    <property type="term" value="F:hydrolase activity"/>
    <property type="evidence" value="ECO:0007669"/>
    <property type="project" value="UniProtKB-KW"/>
</dbReference>
<comment type="similarity">
    <text evidence="1">Belongs to the HicA mRNA interferase family.</text>
</comment>
<dbReference type="Pfam" id="PF07927">
    <property type="entry name" value="HicA_toxin"/>
    <property type="match status" value="1"/>
</dbReference>
<evidence type="ECO:0000256" key="4">
    <source>
        <dbReference type="ARBA" id="ARBA00022759"/>
    </source>
</evidence>
<dbReference type="RefSeq" id="WP_045531685.1">
    <property type="nucleotide sequence ID" value="NZ_AP014568.1"/>
</dbReference>
<evidence type="ECO:0000256" key="3">
    <source>
        <dbReference type="ARBA" id="ARBA00022722"/>
    </source>
</evidence>
<dbReference type="AlphaFoldDB" id="A0A060NJD5"/>
<keyword evidence="7" id="KW-0346">Stress response</keyword>
<dbReference type="InterPro" id="IPR038570">
    <property type="entry name" value="HicA_sf"/>
</dbReference>
<sequence length="80" mass="8855">MRLPRDLSGAELVKRLGRLGYTVSRQTGSHIRLSCAQPGRHHVTVPVHDPLRIGTLAAVLDAVCQHHALSRDALLQRLFD</sequence>
<accession>A0A060NJD5</accession>
<evidence type="ECO:0000256" key="7">
    <source>
        <dbReference type="ARBA" id="ARBA00023016"/>
    </source>
</evidence>
<dbReference type="HOGENOM" id="CLU_164851_6_2_4"/>
<keyword evidence="9" id="KW-1185">Reference proteome</keyword>
<evidence type="ECO:0000256" key="6">
    <source>
        <dbReference type="ARBA" id="ARBA00022884"/>
    </source>
</evidence>
<keyword evidence="8" id="KW-0449">Lipoprotein</keyword>
<evidence type="ECO:0000313" key="9">
    <source>
        <dbReference type="Proteomes" id="UP000067461"/>
    </source>
</evidence>
<reference evidence="8 9" key="1">
    <citation type="journal article" date="2014" name="Nat. Commun.">
        <title>Physiological and genomic features of highly alkaliphilic hydrogen-utilizing Betaproteobacteria from a continental serpentinizing site.</title>
        <authorList>
            <person name="Suzuki S."/>
            <person name="Kuenen J.G."/>
            <person name="Schipper K."/>
            <person name="van der Velde S."/>
            <person name="Ishii S."/>
            <person name="Wu A."/>
            <person name="Sorokin D.Y."/>
            <person name="Tenney A."/>
            <person name="Meng X.Y."/>
            <person name="Morrill P.L."/>
            <person name="Kamagata Y."/>
            <person name="Muyzer G."/>
            <person name="Nealson K.H."/>
        </authorList>
    </citation>
    <scope>NUCLEOTIDE SEQUENCE [LARGE SCALE GENOMIC DNA]</scope>
    <source>
        <strain evidence="8 9">A1</strain>
    </source>
</reference>
<dbReference type="GO" id="GO:0003729">
    <property type="term" value="F:mRNA binding"/>
    <property type="evidence" value="ECO:0007669"/>
    <property type="project" value="InterPro"/>
</dbReference>
<dbReference type="SUPFAM" id="SSF54786">
    <property type="entry name" value="YcfA/nrd intein domain"/>
    <property type="match status" value="1"/>
</dbReference>
<proteinExistence type="inferred from homology"/>
<dbReference type="KEGG" id="cbaa:SRAA_1386"/>
<evidence type="ECO:0000256" key="1">
    <source>
        <dbReference type="ARBA" id="ARBA00006620"/>
    </source>
</evidence>
<dbReference type="STRING" id="1458425.SRAA_1386"/>
<keyword evidence="5" id="KW-0378">Hydrolase</keyword>
<protein>
    <submittedName>
        <fullName evidence="8">Predicted periplasmic or secreted lipoprotein</fullName>
    </submittedName>
</protein>
<dbReference type="Proteomes" id="UP000067461">
    <property type="component" value="Chromosome"/>
</dbReference>
<organism evidence="8 9">
    <name type="scientific">Serpentinimonas raichei</name>
    <dbReference type="NCBI Taxonomy" id="1458425"/>
    <lineage>
        <taxon>Bacteria</taxon>
        <taxon>Pseudomonadati</taxon>
        <taxon>Pseudomonadota</taxon>
        <taxon>Betaproteobacteria</taxon>
        <taxon>Burkholderiales</taxon>
        <taxon>Comamonadaceae</taxon>
        <taxon>Serpentinimonas</taxon>
    </lineage>
</organism>
<keyword evidence="2" id="KW-1277">Toxin-antitoxin system</keyword>
<dbReference type="OrthoDB" id="9811409at2"/>
<name>A0A060NJD5_9BURK</name>
<keyword evidence="6" id="KW-0694">RNA-binding</keyword>
<evidence type="ECO:0000313" key="8">
    <source>
        <dbReference type="EMBL" id="BAO81240.1"/>
    </source>
</evidence>
<evidence type="ECO:0000256" key="2">
    <source>
        <dbReference type="ARBA" id="ARBA00022649"/>
    </source>
</evidence>
<dbReference type="GO" id="GO:0004519">
    <property type="term" value="F:endonuclease activity"/>
    <property type="evidence" value="ECO:0007669"/>
    <property type="project" value="UniProtKB-KW"/>
</dbReference>
<dbReference type="InterPro" id="IPR012933">
    <property type="entry name" value="HicA_mRNA_interferase"/>
</dbReference>
<dbReference type="Gene3D" id="3.30.920.30">
    <property type="entry name" value="Hypothetical protein"/>
    <property type="match status" value="1"/>
</dbReference>
<keyword evidence="3" id="KW-0540">Nuclease</keyword>